<gene>
    <name evidence="2" type="ORF">ZIOFF_062113</name>
</gene>
<feature type="region of interest" description="Disordered" evidence="1">
    <location>
        <begin position="84"/>
        <end position="116"/>
    </location>
</feature>
<name>A0A8J5F9A1_ZINOF</name>
<feature type="compositionally biased region" description="Pro residues" evidence="1">
    <location>
        <begin position="92"/>
        <end position="102"/>
    </location>
</feature>
<proteinExistence type="predicted"/>
<sequence length="258" mass="28369">METLQATPIPFPGAHYFRAIDLPVDGGRGADQLSSAMRALLCFQAAVPSVLCASKANTGTGFGLLGRCRSLSFPRSTGPFIPAPLCSFSGKPPTPPTSPTPPSEDSGSHQDEQGRDPVDEQLQDLEISIKEYNALLALVQKHLDQLHDLEISIKEHNALLVLAQKHLDQFMSSMQKDYEKAEAIRGRIQNREEHGKMNSKPLLLEAVINFTLAVEKLREGENKKSGELKTLIESGKNLWGAYKKWNEDVGLQAPEVEE</sequence>
<protein>
    <submittedName>
        <fullName evidence="2">Uncharacterized protein</fullName>
    </submittedName>
</protein>
<comment type="caution">
    <text evidence="2">The sequence shown here is derived from an EMBL/GenBank/DDBJ whole genome shotgun (WGS) entry which is preliminary data.</text>
</comment>
<evidence type="ECO:0000313" key="2">
    <source>
        <dbReference type="EMBL" id="KAG6478669.1"/>
    </source>
</evidence>
<feature type="compositionally biased region" description="Basic and acidic residues" evidence="1">
    <location>
        <begin position="106"/>
        <end position="116"/>
    </location>
</feature>
<dbReference type="EMBL" id="JACMSC010000017">
    <property type="protein sequence ID" value="KAG6478669.1"/>
    <property type="molecule type" value="Genomic_DNA"/>
</dbReference>
<evidence type="ECO:0000313" key="3">
    <source>
        <dbReference type="Proteomes" id="UP000734854"/>
    </source>
</evidence>
<evidence type="ECO:0000256" key="1">
    <source>
        <dbReference type="SAM" id="MobiDB-lite"/>
    </source>
</evidence>
<dbReference type="AlphaFoldDB" id="A0A8J5F9A1"/>
<accession>A0A8J5F9A1</accession>
<dbReference type="Proteomes" id="UP000734854">
    <property type="component" value="Unassembled WGS sequence"/>
</dbReference>
<keyword evidence="3" id="KW-1185">Reference proteome</keyword>
<organism evidence="2 3">
    <name type="scientific">Zingiber officinale</name>
    <name type="common">Ginger</name>
    <name type="synonym">Amomum zingiber</name>
    <dbReference type="NCBI Taxonomy" id="94328"/>
    <lineage>
        <taxon>Eukaryota</taxon>
        <taxon>Viridiplantae</taxon>
        <taxon>Streptophyta</taxon>
        <taxon>Embryophyta</taxon>
        <taxon>Tracheophyta</taxon>
        <taxon>Spermatophyta</taxon>
        <taxon>Magnoliopsida</taxon>
        <taxon>Liliopsida</taxon>
        <taxon>Zingiberales</taxon>
        <taxon>Zingiberaceae</taxon>
        <taxon>Zingiber</taxon>
    </lineage>
</organism>
<reference evidence="2 3" key="1">
    <citation type="submission" date="2020-08" db="EMBL/GenBank/DDBJ databases">
        <title>Plant Genome Project.</title>
        <authorList>
            <person name="Zhang R.-G."/>
        </authorList>
    </citation>
    <scope>NUCLEOTIDE SEQUENCE [LARGE SCALE GENOMIC DNA]</scope>
    <source>
        <tissue evidence="2">Rhizome</tissue>
    </source>
</reference>